<dbReference type="EMBL" id="CACRSU010000048">
    <property type="protein sequence ID" value="VYT50214.1"/>
    <property type="molecule type" value="Genomic_DNA"/>
</dbReference>
<dbReference type="PROSITE" id="PS50878">
    <property type="entry name" value="RT_POL"/>
    <property type="match status" value="1"/>
</dbReference>
<dbReference type="InterPro" id="IPR043502">
    <property type="entry name" value="DNA/RNA_pol_sf"/>
</dbReference>
<dbReference type="Pfam" id="PF00078">
    <property type="entry name" value="RVT_1"/>
    <property type="match status" value="1"/>
</dbReference>
<evidence type="ECO:0000313" key="3">
    <source>
        <dbReference type="EMBL" id="VYT50214.1"/>
    </source>
</evidence>
<dbReference type="RefSeq" id="WP_305210499.1">
    <property type="nucleotide sequence ID" value="NZ_CACRSU010000048.1"/>
</dbReference>
<dbReference type="PANTHER" id="PTHR34047">
    <property type="entry name" value="NUCLEAR INTRON MATURASE 1, MITOCHONDRIAL-RELATED"/>
    <property type="match status" value="1"/>
</dbReference>
<dbReference type="SUPFAM" id="SSF56672">
    <property type="entry name" value="DNA/RNA polymerases"/>
    <property type="match status" value="1"/>
</dbReference>
<protein>
    <submittedName>
        <fullName evidence="3">Group II intron-encoded protein LtrA</fullName>
    </submittedName>
</protein>
<comment type="similarity">
    <text evidence="1">Belongs to the bacterial reverse transcriptase family.</text>
</comment>
<feature type="domain" description="Reverse transcriptase" evidence="2">
    <location>
        <begin position="49"/>
        <end position="293"/>
    </location>
</feature>
<sequence>MNLLNKISSVESLRLAWAKLEKFNKESHGLTGETIAEFELNKEDKILSISKRLQEGTYQFSPYRAVLIPKSKGKFRPLQIPEVSDRVVIKAIAIELEEHFKELLEKSRGLSFAYQKGLGVKEAVEKINEYCQNGYSYVLEADLINFFGTVDKDSLLNDVVFKRLSDTTINTLIQQALNQSIGNLDSFNVEQKKYFENIDKGIPQGNALSPLLSNIFLSPFDLRLKDKGFKLVRYADDFVIMCTSEKECEEAYIECCTVLEELNLNIHKLEEGGKTRIVNFNKHDTMDFLSVTFDGNVFYPSFANVERLKSKIRDVCNGKDKYCVSTLLIKIKNKLDGWVSAFYYTDIQRYSSEIDAFINRQLYLSLAKMGWKFTASSLGKLPHKFRHKNESPKCLSFLQRKNSGIPFCMELVNAKITELKKAEK</sequence>
<reference evidence="3" key="1">
    <citation type="submission" date="2019-11" db="EMBL/GenBank/DDBJ databases">
        <authorList>
            <person name="Feng L."/>
        </authorList>
    </citation>
    <scope>NUCLEOTIDE SEQUENCE</scope>
    <source>
        <strain evidence="3">BintestinalisLFYP9</strain>
    </source>
</reference>
<proteinExistence type="inferred from homology"/>
<gene>
    <name evidence="3" type="primary">ltrA_2</name>
    <name evidence="3" type="ORF">BILFYP9_04362</name>
</gene>
<organism evidence="3">
    <name type="scientific">Bacteroides intestinalis</name>
    <dbReference type="NCBI Taxonomy" id="329854"/>
    <lineage>
        <taxon>Bacteria</taxon>
        <taxon>Pseudomonadati</taxon>
        <taxon>Bacteroidota</taxon>
        <taxon>Bacteroidia</taxon>
        <taxon>Bacteroidales</taxon>
        <taxon>Bacteroidaceae</taxon>
        <taxon>Bacteroides</taxon>
    </lineage>
</organism>
<dbReference type="CDD" id="cd01651">
    <property type="entry name" value="RT_G2_intron"/>
    <property type="match status" value="1"/>
</dbReference>
<evidence type="ECO:0000256" key="1">
    <source>
        <dbReference type="ARBA" id="ARBA00034120"/>
    </source>
</evidence>
<dbReference type="PANTHER" id="PTHR34047:SF8">
    <property type="entry name" value="PROTEIN YKFC"/>
    <property type="match status" value="1"/>
</dbReference>
<dbReference type="InterPro" id="IPR051083">
    <property type="entry name" value="GrpII_Intron_Splice-Mob/Def"/>
</dbReference>
<name>A0A6N2X7K2_9BACE</name>
<dbReference type="AlphaFoldDB" id="A0A6N2X7K2"/>
<evidence type="ECO:0000259" key="2">
    <source>
        <dbReference type="PROSITE" id="PS50878"/>
    </source>
</evidence>
<accession>A0A6N2X7K2</accession>
<dbReference type="InterPro" id="IPR000477">
    <property type="entry name" value="RT_dom"/>
</dbReference>